<proteinExistence type="inferred from homology"/>
<comment type="similarity">
    <text evidence="1 2">Belongs to the small heat shock protein (HSP20) family.</text>
</comment>
<sequence>MKSNKVYVDLGTIFDEIFEAAQNFSDEFQKGFNQYGGHFGGEGPSPFGGQGPFGFAQDENVDYYPNYSYPPMNVYMLPDRTLVFEFALAGFDEKNISLSFQGDYMVFSAKINPEYQLEENLRYFKRRLKLKDIEKQKYYVPLDKFAQERVKAVYKNGILKVTIPPKEEAEAAEGIKIEIIKEGE</sequence>
<dbReference type="PROSITE" id="PS01031">
    <property type="entry name" value="SHSP"/>
    <property type="match status" value="1"/>
</dbReference>
<reference evidence="4" key="1">
    <citation type="journal article" date="2020" name="mSystems">
        <title>Genome- and Community-Level Interaction Insights into Carbon Utilization and Element Cycling Functions of Hydrothermarchaeota in Hydrothermal Sediment.</title>
        <authorList>
            <person name="Zhou Z."/>
            <person name="Liu Y."/>
            <person name="Xu W."/>
            <person name="Pan J."/>
            <person name="Luo Z.H."/>
            <person name="Li M."/>
        </authorList>
    </citation>
    <scope>NUCLEOTIDE SEQUENCE [LARGE SCALE GENOMIC DNA]</scope>
    <source>
        <strain evidence="4">SpSt-503</strain>
    </source>
</reference>
<dbReference type="InterPro" id="IPR002068">
    <property type="entry name" value="A-crystallin/Hsp20_dom"/>
</dbReference>
<name>A0A7C3I4B5_9SPIR</name>
<dbReference type="AlphaFoldDB" id="A0A7C3I4B5"/>
<dbReference type="CDD" id="cd06464">
    <property type="entry name" value="ACD_sHsps-like"/>
    <property type="match status" value="1"/>
</dbReference>
<dbReference type="SUPFAM" id="SSF49764">
    <property type="entry name" value="HSP20-like chaperones"/>
    <property type="match status" value="1"/>
</dbReference>
<organism evidence="4">
    <name type="scientific">Gracilinema caldarium</name>
    <dbReference type="NCBI Taxonomy" id="215591"/>
    <lineage>
        <taxon>Bacteria</taxon>
        <taxon>Pseudomonadati</taxon>
        <taxon>Spirochaetota</taxon>
        <taxon>Spirochaetia</taxon>
        <taxon>Spirochaetales</taxon>
        <taxon>Breznakiellaceae</taxon>
        <taxon>Gracilinema</taxon>
    </lineage>
</organism>
<evidence type="ECO:0000256" key="2">
    <source>
        <dbReference type="RuleBase" id="RU003616"/>
    </source>
</evidence>
<feature type="domain" description="SHSP" evidence="3">
    <location>
        <begin position="63"/>
        <end position="180"/>
    </location>
</feature>
<dbReference type="EMBL" id="DSVL01000264">
    <property type="protein sequence ID" value="HFH29558.1"/>
    <property type="molecule type" value="Genomic_DNA"/>
</dbReference>
<dbReference type="Pfam" id="PF00011">
    <property type="entry name" value="HSP20"/>
    <property type="match status" value="1"/>
</dbReference>
<evidence type="ECO:0000256" key="1">
    <source>
        <dbReference type="PROSITE-ProRule" id="PRU00285"/>
    </source>
</evidence>
<protein>
    <submittedName>
        <fullName evidence="4">Hsp20/alpha crystallin family protein</fullName>
    </submittedName>
</protein>
<dbReference type="Gene3D" id="2.60.40.790">
    <property type="match status" value="1"/>
</dbReference>
<comment type="caution">
    <text evidence="4">The sequence shown here is derived from an EMBL/GenBank/DDBJ whole genome shotgun (WGS) entry which is preliminary data.</text>
</comment>
<evidence type="ECO:0000259" key="3">
    <source>
        <dbReference type="PROSITE" id="PS01031"/>
    </source>
</evidence>
<dbReference type="InterPro" id="IPR008978">
    <property type="entry name" value="HSP20-like_chaperone"/>
</dbReference>
<accession>A0A7C3I4B5</accession>
<evidence type="ECO:0000313" key="4">
    <source>
        <dbReference type="EMBL" id="HFH29558.1"/>
    </source>
</evidence>
<gene>
    <name evidence="4" type="ORF">ENS59_08615</name>
</gene>